<evidence type="ECO:0000256" key="1">
    <source>
        <dbReference type="SAM" id="SignalP"/>
    </source>
</evidence>
<comment type="caution">
    <text evidence="2">The sequence shown here is derived from an EMBL/GenBank/DDBJ whole genome shotgun (WGS) entry which is preliminary data.</text>
</comment>
<dbReference type="Pfam" id="PF01547">
    <property type="entry name" value="SBP_bac_1"/>
    <property type="match status" value="1"/>
</dbReference>
<keyword evidence="1" id="KW-0732">Signal</keyword>
<dbReference type="RefSeq" id="WP_247340521.1">
    <property type="nucleotide sequence ID" value="NZ_CP095550.1"/>
</dbReference>
<protein>
    <submittedName>
        <fullName evidence="2">ABC transporter substrate-binding protein</fullName>
    </submittedName>
</protein>
<dbReference type="Gene3D" id="3.40.190.10">
    <property type="entry name" value="Periplasmic binding protein-like II"/>
    <property type="match status" value="2"/>
</dbReference>
<dbReference type="SUPFAM" id="SSF53850">
    <property type="entry name" value="Periplasmic binding protein-like II"/>
    <property type="match status" value="1"/>
</dbReference>
<dbReference type="InterPro" id="IPR050490">
    <property type="entry name" value="Bact_solute-bd_prot1"/>
</dbReference>
<feature type="chain" id="PRO_5046597757" evidence="1">
    <location>
        <begin position="25"/>
        <end position="440"/>
    </location>
</feature>
<accession>A0ABW5C3Q5</accession>
<name>A0ABW5C3Q5_9BACI</name>
<feature type="signal peptide" evidence="1">
    <location>
        <begin position="1"/>
        <end position="24"/>
    </location>
</feature>
<evidence type="ECO:0000313" key="3">
    <source>
        <dbReference type="Proteomes" id="UP001597318"/>
    </source>
</evidence>
<reference evidence="3" key="1">
    <citation type="journal article" date="2019" name="Int. J. Syst. Evol. Microbiol.">
        <title>The Global Catalogue of Microorganisms (GCM) 10K type strain sequencing project: providing services to taxonomists for standard genome sequencing and annotation.</title>
        <authorList>
            <consortium name="The Broad Institute Genomics Platform"/>
            <consortium name="The Broad Institute Genome Sequencing Center for Infectious Disease"/>
            <person name="Wu L."/>
            <person name="Ma J."/>
        </authorList>
    </citation>
    <scope>NUCLEOTIDE SEQUENCE [LARGE SCALE GENOMIC DNA]</scope>
    <source>
        <strain evidence="3">CGMCC 1.15474</strain>
    </source>
</reference>
<dbReference type="PROSITE" id="PS51257">
    <property type="entry name" value="PROKAR_LIPOPROTEIN"/>
    <property type="match status" value="1"/>
</dbReference>
<dbReference type="EMBL" id="JBHUIK010000004">
    <property type="protein sequence ID" value="MFD2215706.1"/>
    <property type="molecule type" value="Genomic_DNA"/>
</dbReference>
<sequence length="440" mass="47978">MVLKNRKKILSLVTSVALFSGILAGCSGNEGNEKSTGNEGEEAVTLTMLVDNQTQLEGIEAITDAIEEKYNIKTEFETRPGGSEGDNIVKTRLATGDMTDLVWYNSGSLLGALNPEQNFADLTNEPFMENVMDNFKEAVSVNGKVFGIPGNATNAGGWLYNKKVYEELGLSVPKTWDELMANNEKIKEAGKTAVVGTFKDAWTSQLVVLADNYNVLAENPNFPEEFTSNKAKIADTPAALRSFEKLEELHENGYFNEDYLATTYDAGLKMLAEGTGAHYPMLTFSLSALAANYPDQMNDIGFFPQPGDSADKNGLTVWMPGAVYLNKNSENIDAAKKWMEFYVSQEAIDLYSSKVSPDGPFAIKGAELPEDVYGAVKDMLPYYESGNTAPALEFLSPVKGPNLQQITQQVGSGISSAKEGAELYDKDVEKQAKQLGIEGW</sequence>
<dbReference type="Proteomes" id="UP001597318">
    <property type="component" value="Unassembled WGS sequence"/>
</dbReference>
<dbReference type="InterPro" id="IPR006059">
    <property type="entry name" value="SBP"/>
</dbReference>
<organism evidence="2 3">
    <name type="scientific">Metabacillus endolithicus</name>
    <dbReference type="NCBI Taxonomy" id="1535204"/>
    <lineage>
        <taxon>Bacteria</taxon>
        <taxon>Bacillati</taxon>
        <taxon>Bacillota</taxon>
        <taxon>Bacilli</taxon>
        <taxon>Bacillales</taxon>
        <taxon>Bacillaceae</taxon>
        <taxon>Metabacillus</taxon>
    </lineage>
</organism>
<evidence type="ECO:0000313" key="2">
    <source>
        <dbReference type="EMBL" id="MFD2215706.1"/>
    </source>
</evidence>
<proteinExistence type="predicted"/>
<dbReference type="PANTHER" id="PTHR43649">
    <property type="entry name" value="ARABINOSE-BINDING PROTEIN-RELATED"/>
    <property type="match status" value="1"/>
</dbReference>
<gene>
    <name evidence="2" type="ORF">ACFSKK_18640</name>
</gene>
<keyword evidence="3" id="KW-1185">Reference proteome</keyword>